<reference evidence="3" key="2">
    <citation type="submission" date="2025-08" db="UniProtKB">
        <authorList>
            <consortium name="RefSeq"/>
        </authorList>
    </citation>
    <scope>IDENTIFICATION</scope>
    <source>
        <tissue evidence="3">Young leaves</tissue>
    </source>
</reference>
<organism evidence="2 3">
    <name type="scientific">Abrus precatorius</name>
    <name type="common">Indian licorice</name>
    <name type="synonym">Glycine abrus</name>
    <dbReference type="NCBI Taxonomy" id="3816"/>
    <lineage>
        <taxon>Eukaryota</taxon>
        <taxon>Viridiplantae</taxon>
        <taxon>Streptophyta</taxon>
        <taxon>Embryophyta</taxon>
        <taxon>Tracheophyta</taxon>
        <taxon>Spermatophyta</taxon>
        <taxon>Magnoliopsida</taxon>
        <taxon>eudicotyledons</taxon>
        <taxon>Gunneridae</taxon>
        <taxon>Pentapetalae</taxon>
        <taxon>rosids</taxon>
        <taxon>fabids</taxon>
        <taxon>Fabales</taxon>
        <taxon>Fabaceae</taxon>
        <taxon>Papilionoideae</taxon>
        <taxon>50 kb inversion clade</taxon>
        <taxon>NPAAA clade</taxon>
        <taxon>indigoferoid/millettioid clade</taxon>
        <taxon>Abreae</taxon>
        <taxon>Abrus</taxon>
    </lineage>
</organism>
<dbReference type="PANTHER" id="PTHR36808:SF1">
    <property type="entry name" value="TRANSCRIPTIONAL REGULATOR ATRX-LIKE PROTEIN"/>
    <property type="match status" value="1"/>
</dbReference>
<feature type="region of interest" description="Disordered" evidence="1">
    <location>
        <begin position="528"/>
        <end position="554"/>
    </location>
</feature>
<dbReference type="PANTHER" id="PTHR36808">
    <property type="entry name" value="TRANSCRIPTIONAL REGULATOR ATRX-LIKE PROTEIN"/>
    <property type="match status" value="1"/>
</dbReference>
<feature type="compositionally biased region" description="Low complexity" evidence="1">
    <location>
        <begin position="189"/>
        <end position="200"/>
    </location>
</feature>
<dbReference type="RefSeq" id="XP_027344428.1">
    <property type="nucleotide sequence ID" value="XM_027488627.1"/>
</dbReference>
<feature type="compositionally biased region" description="Polar residues" evidence="1">
    <location>
        <begin position="445"/>
        <end position="486"/>
    </location>
</feature>
<sequence>MGKSSSSLKKKRSKNSSKAKASSRRKSRKYKSKKVRRREVSLSSSDYDVSKSLDPLVSSSSGDSYRRKRDRSRGRKDVKGRKKRARRSYSRDSSEDSHYARKRKKAKRKNEYDEVREKPYKKKKIRKEASVSSMSNRSWSCSTCQKESASSDNAQYESHRGRSEKKEKHQRRLKGRSGSDKSSRYKARSCSSCSPSSESSYEGTEEKHVGENNSRWLRSVITVAKEAEESEELCRNEVKEEIVDDHDYPCRSNDSNDGGTKRELDHHMLLASEENLRVDDEMGDMNSGLNFTDPELGDRNHDHRSNLEVYSAGTSEAIKKETGETSGADQNGDDDLESILRQRALENLRKFQGERPSTRKASDQKNKIVNQVKQSITDKPEPVQGKSIVNDVGVGTKFNKPTPVEETNLPVGRRNLIAHPRNNERSLNIDKNISGSAKHRLSCAPDNTSGTDTKSSNHSTSNLELTTQTQNSCHDSLQTAASNELPNNAKLPVTKGDLERNPAKTTQTAIRSVNNNGRDVDELRNSATPESCFEGSSLENKSGKLQEESNQGSQFEQKTMNVMRGGEMVQVSYKVYIPNKVPALARRQLKR</sequence>
<dbReference type="AlphaFoldDB" id="A0A8B8KM99"/>
<feature type="region of interest" description="Disordered" evidence="1">
    <location>
        <begin position="309"/>
        <end position="334"/>
    </location>
</feature>
<feature type="compositionally biased region" description="Low complexity" evidence="1">
    <location>
        <begin position="41"/>
        <end position="63"/>
    </location>
</feature>
<feature type="compositionally biased region" description="Basic and acidic residues" evidence="1">
    <location>
        <begin position="157"/>
        <end position="167"/>
    </location>
</feature>
<evidence type="ECO:0000313" key="2">
    <source>
        <dbReference type="Proteomes" id="UP000694853"/>
    </source>
</evidence>
<proteinExistence type="predicted"/>
<feature type="compositionally biased region" description="Polar residues" evidence="1">
    <location>
        <begin position="130"/>
        <end position="156"/>
    </location>
</feature>
<feature type="region of interest" description="Disordered" evidence="1">
    <location>
        <begin position="438"/>
        <end position="506"/>
    </location>
</feature>
<evidence type="ECO:0000313" key="3">
    <source>
        <dbReference type="RefSeq" id="XP_027344428.1"/>
    </source>
</evidence>
<dbReference type="KEGG" id="aprc:113856674"/>
<dbReference type="Proteomes" id="UP000694853">
    <property type="component" value="Unplaced"/>
</dbReference>
<dbReference type="GeneID" id="113856674"/>
<keyword evidence="2" id="KW-1185">Reference proteome</keyword>
<feature type="region of interest" description="Disordered" evidence="1">
    <location>
        <begin position="1"/>
        <end position="213"/>
    </location>
</feature>
<gene>
    <name evidence="3" type="primary">LOC113856674</name>
</gene>
<name>A0A8B8KM99_ABRPR</name>
<feature type="compositionally biased region" description="Basic and acidic residues" evidence="1">
    <location>
        <begin position="89"/>
        <end position="99"/>
    </location>
</feature>
<dbReference type="OrthoDB" id="786617at2759"/>
<feature type="compositionally biased region" description="Basic residues" evidence="1">
    <location>
        <begin position="66"/>
        <end position="88"/>
    </location>
</feature>
<feature type="compositionally biased region" description="Basic residues" evidence="1">
    <location>
        <begin position="8"/>
        <end position="37"/>
    </location>
</feature>
<accession>A0A8B8KM99</accession>
<feature type="compositionally biased region" description="Basic and acidic residues" evidence="1">
    <location>
        <begin position="109"/>
        <end position="118"/>
    </location>
</feature>
<reference evidence="2" key="1">
    <citation type="journal article" date="2019" name="Toxins">
        <title>Detection of Abrin-Like and Prepropulchellin-Like Toxin Genes and Transcripts Using Whole Genome Sequencing and Full-Length Transcript Sequencing of Abrus precatorius.</title>
        <authorList>
            <person name="Hovde B.T."/>
            <person name="Daligault H.E."/>
            <person name="Hanschen E.R."/>
            <person name="Kunde Y.A."/>
            <person name="Johnson M.B."/>
            <person name="Starkenburg S.R."/>
            <person name="Johnson S.L."/>
        </authorList>
    </citation>
    <scope>NUCLEOTIDE SEQUENCE [LARGE SCALE GENOMIC DNA]</scope>
</reference>
<protein>
    <submittedName>
        <fullName evidence="3">Pre-mRNA-splicing factor CWC22 homolog</fullName>
    </submittedName>
</protein>
<evidence type="ECO:0000256" key="1">
    <source>
        <dbReference type="SAM" id="MobiDB-lite"/>
    </source>
</evidence>